<evidence type="ECO:0000256" key="2">
    <source>
        <dbReference type="ARBA" id="ARBA00022679"/>
    </source>
</evidence>
<dbReference type="Pfam" id="PF26112">
    <property type="entry name" value="UBA_RNF216"/>
    <property type="match status" value="1"/>
</dbReference>
<evidence type="ECO:0000256" key="1">
    <source>
        <dbReference type="ARBA" id="ARBA00004906"/>
    </source>
</evidence>
<dbReference type="InterPro" id="IPR044066">
    <property type="entry name" value="TRIAD_supradom"/>
</dbReference>
<evidence type="ECO:0000256" key="3">
    <source>
        <dbReference type="ARBA" id="ARBA00022723"/>
    </source>
</evidence>
<gene>
    <name evidence="10" type="ORF">K452DRAFT_349516</name>
</gene>
<evidence type="ECO:0000313" key="11">
    <source>
        <dbReference type="Proteomes" id="UP000799438"/>
    </source>
</evidence>
<dbReference type="Gene3D" id="1.20.120.1750">
    <property type="match status" value="1"/>
</dbReference>
<evidence type="ECO:0000256" key="7">
    <source>
        <dbReference type="ARBA" id="ARBA00022833"/>
    </source>
</evidence>
<evidence type="ECO:0000256" key="4">
    <source>
        <dbReference type="ARBA" id="ARBA00022737"/>
    </source>
</evidence>
<keyword evidence="6" id="KW-0833">Ubl conjugation pathway</keyword>
<dbReference type="AlphaFoldDB" id="A0A6A6BMD1"/>
<dbReference type="EMBL" id="ML995478">
    <property type="protein sequence ID" value="KAF2145282.1"/>
    <property type="molecule type" value="Genomic_DNA"/>
</dbReference>
<keyword evidence="4" id="KW-0677">Repeat</keyword>
<sequence>MLSGIPFKGTSLLSPSDPPRYQPGDTAVEPEEPEEPALQELNASLDLLTTIFPDVQAEVFREMLTSFSEESRLEVVTEAMLRHPDKWVRGRRRTSATADQDEPSQTDADRMALSPEDKFRNNSYKLAVKEAMYQEFKGLSHSTIKAVLAEYNYSYTRARPTLLSLASKSWRLSITSFFTRRKPPSSTDHPLVVWRKPDPKTGRPAVPGLVPTKSTELNRELHETLVAPVLAKQKSEQLAQDRALAEELNDEEAEAAGEMYDCECCFTPSAFENMSACDTNGHWICFRCIRYSISEALFGQGWARSINPDRLTLVCIAPVADGVSNCQGCLPRFSIERAFADDKDGAATLRKLEERAATEALLKSQLPLIRCPFCAYAEVDDAQLSSHSWKLKAGPLLLLRLLLLSALLSPFLRHVLFLAAAPVLAVLASAYLFPSLVPHLPLSARLLASRTRVARKRRGLKFLCASPLCQRASCLACQKAWRDPHACHESALQSLRAHVENAVSEAAKRTCPQCNLSFVKGSGCNKLTCPCGYAMCYVCRQRIGPGDGYAHFCQHFREAGRGRCAECEKCDLWKEGDEDAVLREVALSAEEQWRGSKEGKGNDGSAGLGGSGLGGLGLGGKGGKAWGLGMGMGMRMGMGKARAGEMVFVGGRGDEGDAMVGEWLDWALEGLLA</sequence>
<dbReference type="GO" id="GO:0016740">
    <property type="term" value="F:transferase activity"/>
    <property type="evidence" value="ECO:0007669"/>
    <property type="project" value="UniProtKB-KW"/>
</dbReference>
<accession>A0A6A6BMD1</accession>
<dbReference type="Pfam" id="PF26200">
    <property type="entry name" value="Rcat_RNF216"/>
    <property type="match status" value="1"/>
</dbReference>
<dbReference type="PANTHER" id="PTHR22770:SF42">
    <property type="entry name" value="FINGER PROTEIN (ZIN), PUTATIVE (AFU_ORTHOLOGUE AFUA_4G03910)-RELATED"/>
    <property type="match status" value="1"/>
</dbReference>
<dbReference type="InterPro" id="IPR047544">
    <property type="entry name" value="RING-HC_RBR_RNF216"/>
</dbReference>
<feature type="region of interest" description="Disordered" evidence="8">
    <location>
        <begin position="1"/>
        <end position="36"/>
    </location>
</feature>
<dbReference type="GO" id="GO:0008270">
    <property type="term" value="F:zinc ion binding"/>
    <property type="evidence" value="ECO:0007669"/>
    <property type="project" value="UniProtKB-KW"/>
</dbReference>
<dbReference type="CDD" id="cd20353">
    <property type="entry name" value="Rcat_RBR_RNF216"/>
    <property type="match status" value="1"/>
</dbReference>
<dbReference type="InterPro" id="IPR047546">
    <property type="entry name" value="Rcat_RBR_RNF216"/>
</dbReference>
<feature type="domain" description="RING-type" evidence="9">
    <location>
        <begin position="258"/>
        <end position="559"/>
    </location>
</feature>
<reference evidence="10" key="1">
    <citation type="journal article" date="2020" name="Stud. Mycol.">
        <title>101 Dothideomycetes genomes: a test case for predicting lifestyles and emergence of pathogens.</title>
        <authorList>
            <person name="Haridas S."/>
            <person name="Albert R."/>
            <person name="Binder M."/>
            <person name="Bloem J."/>
            <person name="Labutti K."/>
            <person name="Salamov A."/>
            <person name="Andreopoulos B."/>
            <person name="Baker S."/>
            <person name="Barry K."/>
            <person name="Bills G."/>
            <person name="Bluhm B."/>
            <person name="Cannon C."/>
            <person name="Castanera R."/>
            <person name="Culley D."/>
            <person name="Daum C."/>
            <person name="Ezra D."/>
            <person name="Gonzalez J."/>
            <person name="Henrissat B."/>
            <person name="Kuo A."/>
            <person name="Liang C."/>
            <person name="Lipzen A."/>
            <person name="Lutzoni F."/>
            <person name="Magnuson J."/>
            <person name="Mondo S."/>
            <person name="Nolan M."/>
            <person name="Ohm R."/>
            <person name="Pangilinan J."/>
            <person name="Park H.-J."/>
            <person name="Ramirez L."/>
            <person name="Alfaro M."/>
            <person name="Sun H."/>
            <person name="Tritt A."/>
            <person name="Yoshinaga Y."/>
            <person name="Zwiers L.-H."/>
            <person name="Turgeon B."/>
            <person name="Goodwin S."/>
            <person name="Spatafora J."/>
            <person name="Crous P."/>
            <person name="Grigoriev I."/>
        </authorList>
    </citation>
    <scope>NUCLEOTIDE SEQUENCE</scope>
    <source>
        <strain evidence="10">CBS 121167</strain>
    </source>
</reference>
<dbReference type="Proteomes" id="UP000799438">
    <property type="component" value="Unassembled WGS sequence"/>
</dbReference>
<dbReference type="PANTHER" id="PTHR22770">
    <property type="entry name" value="UBIQUITIN CONJUGATING ENZYME 7 INTERACTING PROTEIN-RELATED"/>
    <property type="match status" value="1"/>
</dbReference>
<dbReference type="PROSITE" id="PS51873">
    <property type="entry name" value="TRIAD"/>
    <property type="match status" value="1"/>
</dbReference>
<name>A0A6A6BMD1_9PEZI</name>
<dbReference type="Pfam" id="PF26191">
    <property type="entry name" value="RING-HC_RBR_RNF216"/>
    <property type="match status" value="1"/>
</dbReference>
<evidence type="ECO:0000256" key="6">
    <source>
        <dbReference type="ARBA" id="ARBA00022786"/>
    </source>
</evidence>
<keyword evidence="7" id="KW-0862">Zinc</keyword>
<evidence type="ECO:0000259" key="9">
    <source>
        <dbReference type="PROSITE" id="PS51873"/>
    </source>
</evidence>
<protein>
    <recommendedName>
        <fullName evidence="9">RING-type domain-containing protein</fullName>
    </recommendedName>
</protein>
<comment type="pathway">
    <text evidence="1">Protein modification; protein ubiquitination.</text>
</comment>
<dbReference type="OrthoDB" id="10009520at2759"/>
<dbReference type="RefSeq" id="XP_033400994.1">
    <property type="nucleotide sequence ID" value="XM_033545600.1"/>
</dbReference>
<keyword evidence="2" id="KW-0808">Transferase</keyword>
<keyword evidence="11" id="KW-1185">Reference proteome</keyword>
<evidence type="ECO:0000256" key="8">
    <source>
        <dbReference type="SAM" id="MobiDB-lite"/>
    </source>
</evidence>
<dbReference type="GeneID" id="54303108"/>
<dbReference type="InterPro" id="IPR058758">
    <property type="entry name" value="UBA_RNF216"/>
</dbReference>
<dbReference type="SUPFAM" id="SSF57850">
    <property type="entry name" value="RING/U-box"/>
    <property type="match status" value="1"/>
</dbReference>
<keyword evidence="3" id="KW-0479">Metal-binding</keyword>
<organism evidence="10 11">
    <name type="scientific">Aplosporella prunicola CBS 121167</name>
    <dbReference type="NCBI Taxonomy" id="1176127"/>
    <lineage>
        <taxon>Eukaryota</taxon>
        <taxon>Fungi</taxon>
        <taxon>Dikarya</taxon>
        <taxon>Ascomycota</taxon>
        <taxon>Pezizomycotina</taxon>
        <taxon>Dothideomycetes</taxon>
        <taxon>Dothideomycetes incertae sedis</taxon>
        <taxon>Botryosphaeriales</taxon>
        <taxon>Aplosporellaceae</taxon>
        <taxon>Aplosporella</taxon>
    </lineage>
</organism>
<evidence type="ECO:0000313" key="10">
    <source>
        <dbReference type="EMBL" id="KAF2145282.1"/>
    </source>
</evidence>
<evidence type="ECO:0000256" key="5">
    <source>
        <dbReference type="ARBA" id="ARBA00022771"/>
    </source>
</evidence>
<proteinExistence type="predicted"/>
<dbReference type="CDD" id="cd16630">
    <property type="entry name" value="RING-HC_RBR_RNF216"/>
    <property type="match status" value="1"/>
</dbReference>
<feature type="region of interest" description="Disordered" evidence="8">
    <location>
        <begin position="90"/>
        <end position="111"/>
    </location>
</feature>
<dbReference type="InterPro" id="IPR051628">
    <property type="entry name" value="LUBAC_E3_Ligases"/>
</dbReference>
<keyword evidence="5" id="KW-0863">Zinc-finger</keyword>